<comment type="caution">
    <text evidence="5">The sequence shown here is derived from an EMBL/GenBank/DDBJ whole genome shotgun (WGS) entry which is preliminary data.</text>
</comment>
<dbReference type="InterPro" id="IPR036259">
    <property type="entry name" value="MFS_trans_sf"/>
</dbReference>
<reference evidence="5" key="1">
    <citation type="submission" date="2021-02" db="EMBL/GenBank/DDBJ databases">
        <authorList>
            <person name="Nowell W R."/>
        </authorList>
    </citation>
    <scope>NUCLEOTIDE SEQUENCE</scope>
</reference>
<proteinExistence type="predicted"/>
<dbReference type="InterPro" id="IPR008509">
    <property type="entry name" value="MOT2/MFSD5"/>
</dbReference>
<dbReference type="SUPFAM" id="SSF103473">
    <property type="entry name" value="MFS general substrate transporter"/>
    <property type="match status" value="1"/>
</dbReference>
<dbReference type="GO" id="GO:0015098">
    <property type="term" value="F:molybdate ion transmembrane transporter activity"/>
    <property type="evidence" value="ECO:0007669"/>
    <property type="project" value="InterPro"/>
</dbReference>
<dbReference type="PANTHER" id="PTHR23516">
    <property type="entry name" value="SAM (S-ADENOSYL METHIONINE) TRANSPORTER"/>
    <property type="match status" value="1"/>
</dbReference>
<feature type="transmembrane region" description="Helical" evidence="4">
    <location>
        <begin position="666"/>
        <end position="686"/>
    </location>
</feature>
<feature type="transmembrane region" description="Helical" evidence="4">
    <location>
        <begin position="781"/>
        <end position="800"/>
    </location>
</feature>
<name>A0A819FL16_9BILA</name>
<evidence type="ECO:0000256" key="3">
    <source>
        <dbReference type="SAM" id="Coils"/>
    </source>
</evidence>
<keyword evidence="4" id="KW-0812">Transmembrane</keyword>
<keyword evidence="3" id="KW-0175">Coiled coil</keyword>
<sequence length="842" mass="96336">MANNKTQCFTCNKEKITYRCKGCLKEFCFMDLTEHQQRLKDELNCITNDYDEFKQRINEQKLSPQNHLLREQINLWEKESIEKIQHKAQECRENLIKSSQICINDIEMKYKDLNEQIKQIRKENVFNEISFDYLRNRLMKMTQELNNLSNMSIQQDSKSFINEISIIFSKKPGWGKWEQNPITVAGGNGPGQELNQLSRPFGIFIDENKNIFIADHRNDRIVEWKYNAKEGQIIAGRTEEGKRTDQLNYPTDVIVDQQTHSIIIADSLNRRVIRWLNQNQQILIENIDCYGLAIDKNGFLYVSDYKKNEVRRWIMGEYNNEGIIVAGGNEQGNKLNQLNHPTDIFVNEDESVYVSDTGNHRVMKWRKDSKEGRIVAGGNGQGRNRNQLSSPRGVIVDYFGQIYVADYFNHRIMRWSEGKEEGEIVVGGNQLNHPNVGNCLQSSYRYAIFDSYGLRRTTIERIYLCANISTLTLGTLTSSLSDKYGRRTACILSAIFYIISCLSLNINVVWIFFIGSAARGTAHSLYNTNFEAWLVQAHHNSGLSTDSLKQILANSFVVLSVIAIAVGFVSEYSVDLFGYVAPFDIAIGIYAIMLVFISTQWAENYGDKEASTTTSFITAFQVLRNDPRIVLVGLITVFFEVTLYIYGIEWTPALQHASQWIIYEPLPLGIIYSCISVFNLIGIIVFKPLSKRFRVQSFMLVIFLFTALSFCMLVIFPDVQPVVLGSFCLYELCVGICLPSISLLRSQYLPDSVRATLMNYFSIPRVVLMFVVIVWHLPFAIIFTFCGVTSIMAFICLLILRSMKAPEEYIVPSENVALLPQTTFEASDGIDNKSTTININNE</sequence>
<dbReference type="GO" id="GO:0016020">
    <property type="term" value="C:membrane"/>
    <property type="evidence" value="ECO:0007669"/>
    <property type="project" value="InterPro"/>
</dbReference>
<dbReference type="Proteomes" id="UP000663844">
    <property type="component" value="Unassembled WGS sequence"/>
</dbReference>
<dbReference type="InterPro" id="IPR001258">
    <property type="entry name" value="NHL_repeat"/>
</dbReference>
<dbReference type="InterPro" id="IPR011042">
    <property type="entry name" value="6-blade_b-propeller_TolB-like"/>
</dbReference>
<accession>A0A819FL16</accession>
<feature type="transmembrane region" description="Helical" evidence="4">
    <location>
        <begin position="491"/>
        <end position="514"/>
    </location>
</feature>
<feature type="transmembrane region" description="Helical" evidence="4">
    <location>
        <begin position="722"/>
        <end position="744"/>
    </location>
</feature>
<feature type="transmembrane region" description="Helical" evidence="4">
    <location>
        <begin position="576"/>
        <end position="597"/>
    </location>
</feature>
<feature type="transmembrane region" description="Helical" evidence="4">
    <location>
        <begin position="756"/>
        <end position="775"/>
    </location>
</feature>
<feature type="coiled-coil region" evidence="3">
    <location>
        <begin position="103"/>
        <end position="151"/>
    </location>
</feature>
<evidence type="ECO:0000313" key="6">
    <source>
        <dbReference type="Proteomes" id="UP000663844"/>
    </source>
</evidence>
<keyword evidence="4" id="KW-1133">Transmembrane helix</keyword>
<feature type="transmembrane region" description="Helical" evidence="4">
    <location>
        <begin position="551"/>
        <end position="570"/>
    </location>
</feature>
<feature type="transmembrane region" description="Helical" evidence="4">
    <location>
        <begin position="629"/>
        <end position="646"/>
    </location>
</feature>
<dbReference type="EMBL" id="CAJOAZ010001876">
    <property type="protein sequence ID" value="CAF3868049.1"/>
    <property type="molecule type" value="Genomic_DNA"/>
</dbReference>
<evidence type="ECO:0000256" key="4">
    <source>
        <dbReference type="SAM" id="Phobius"/>
    </source>
</evidence>
<dbReference type="Pfam" id="PF01436">
    <property type="entry name" value="NHL"/>
    <property type="match status" value="1"/>
</dbReference>
<feature type="repeat" description="NHL" evidence="2">
    <location>
        <begin position="337"/>
        <end position="368"/>
    </location>
</feature>
<dbReference type="PROSITE" id="PS51125">
    <property type="entry name" value="NHL"/>
    <property type="match status" value="1"/>
</dbReference>
<dbReference type="Pfam" id="PF05631">
    <property type="entry name" value="MFS_5"/>
    <property type="match status" value="1"/>
</dbReference>
<dbReference type="Gene3D" id="1.20.1250.20">
    <property type="entry name" value="MFS general substrate transporter like domains"/>
    <property type="match status" value="1"/>
</dbReference>
<feature type="transmembrane region" description="Helical" evidence="4">
    <location>
        <begin position="698"/>
        <end position="716"/>
    </location>
</feature>
<dbReference type="Gene3D" id="2.120.10.30">
    <property type="entry name" value="TolB, C-terminal domain"/>
    <property type="match status" value="1"/>
</dbReference>
<dbReference type="PANTHER" id="PTHR23516:SF23">
    <property type="entry name" value="MOLYBDATE-ANION TRANSPORTER"/>
    <property type="match status" value="1"/>
</dbReference>
<dbReference type="Gene3D" id="2.40.10.500">
    <property type="match status" value="1"/>
</dbReference>
<keyword evidence="1" id="KW-0677">Repeat</keyword>
<dbReference type="AlphaFoldDB" id="A0A819FL16"/>
<dbReference type="CDD" id="cd05819">
    <property type="entry name" value="NHL"/>
    <property type="match status" value="1"/>
</dbReference>
<evidence type="ECO:0000256" key="1">
    <source>
        <dbReference type="ARBA" id="ARBA00022737"/>
    </source>
</evidence>
<keyword evidence="4" id="KW-0472">Membrane</keyword>
<dbReference type="SUPFAM" id="SSF63829">
    <property type="entry name" value="Calcium-dependent phosphotriesterase"/>
    <property type="match status" value="1"/>
</dbReference>
<protein>
    <submittedName>
        <fullName evidence="5">Uncharacterized protein</fullName>
    </submittedName>
</protein>
<gene>
    <name evidence="5" type="ORF">OXD698_LOCUS22201</name>
</gene>
<evidence type="ECO:0000256" key="2">
    <source>
        <dbReference type="PROSITE-ProRule" id="PRU00504"/>
    </source>
</evidence>
<organism evidence="5 6">
    <name type="scientific">Adineta steineri</name>
    <dbReference type="NCBI Taxonomy" id="433720"/>
    <lineage>
        <taxon>Eukaryota</taxon>
        <taxon>Metazoa</taxon>
        <taxon>Spiralia</taxon>
        <taxon>Gnathifera</taxon>
        <taxon>Rotifera</taxon>
        <taxon>Eurotatoria</taxon>
        <taxon>Bdelloidea</taxon>
        <taxon>Adinetida</taxon>
        <taxon>Adinetidae</taxon>
        <taxon>Adineta</taxon>
    </lineage>
</organism>
<evidence type="ECO:0000313" key="5">
    <source>
        <dbReference type="EMBL" id="CAF3868049.1"/>
    </source>
</evidence>